<dbReference type="GeneID" id="89633508"/>
<feature type="transmembrane region" description="Helical" evidence="1">
    <location>
        <begin position="86"/>
        <end position="104"/>
    </location>
</feature>
<proteinExistence type="predicted"/>
<feature type="transmembrane region" description="Helical" evidence="1">
    <location>
        <begin position="431"/>
        <end position="448"/>
    </location>
</feature>
<evidence type="ECO:0000313" key="3">
    <source>
        <dbReference type="Proteomes" id="UP000245919"/>
    </source>
</evidence>
<evidence type="ECO:0000256" key="1">
    <source>
        <dbReference type="SAM" id="Phobius"/>
    </source>
</evidence>
<keyword evidence="1" id="KW-0812">Transmembrane</keyword>
<gene>
    <name evidence="2" type="ORF">LL14B4_06875</name>
</gene>
<accession>A0A2Z3KDZ0</accession>
<protein>
    <recommendedName>
        <fullName evidence="4">Integral membrane protein</fullName>
    </recommendedName>
</protein>
<feature type="transmembrane region" description="Helical" evidence="1">
    <location>
        <begin position="213"/>
        <end position="230"/>
    </location>
</feature>
<evidence type="ECO:0008006" key="4">
    <source>
        <dbReference type="Google" id="ProtNLM"/>
    </source>
</evidence>
<feature type="transmembrane region" description="Helical" evidence="1">
    <location>
        <begin position="281"/>
        <end position="299"/>
    </location>
</feature>
<keyword evidence="1" id="KW-1133">Transmembrane helix</keyword>
<keyword evidence="1" id="KW-0472">Membrane</keyword>
<evidence type="ECO:0000313" key="2">
    <source>
        <dbReference type="EMBL" id="AWN65912.1"/>
    </source>
</evidence>
<dbReference type="NCBIfam" id="TIGR03766">
    <property type="entry name" value="TIGR03766 family XrtG-associated glycosyltransferase"/>
    <property type="match status" value="1"/>
</dbReference>
<feature type="transmembrane region" description="Helical" evidence="1">
    <location>
        <begin position="478"/>
        <end position="495"/>
    </location>
</feature>
<sequence length="514" mass="59143">MKKFFSFSSSTITTLFSFFLLLTCYFSIFSPNLVIGDNPKYGQSTTLVTTYFILSSIVIFVGIITFDNVKKFFRLIFIKHKFLSSVLMLFGVILLQIIFIFYVHPEVGWDVGMLHYAQANKSNAQNPEVIGYFSSNTNNLFIELLMHKLAILFGNHTWIFFDYCTLFLVDLSVLLNLLTISVIKIKKLSIAIYSHALFLLFFPSIIIPYTDTWVLPLVSGMLLIYFLILYKKNFIIRLFLSVALGLTLVVTYNVKPSAIIPIIAMTIIELLFMVKSGKVKITLKFIAIVILIITSSILSEKFIQQKVCNQTFIRITKGREIPAIHFISMGVSGEGGYNAKDALMMSILQTKEERVKYSEDKLVERLKGKGVFGYIKFLLQKHSNNTSDGTFGWLKEGDFFKESRSPSNTSISGKIKNFFLLYGTHIEDFRMITQIIYIFFMILILFGGNDKEKNILFLKLCILGGFLYLLVFEGGRSRYLIQFFPMFMLLFSLSFSKSFERIKRFFICEVNEEF</sequence>
<feature type="transmembrane region" description="Helical" evidence="1">
    <location>
        <begin position="258"/>
        <end position="274"/>
    </location>
</feature>
<dbReference type="InterPro" id="IPR021200">
    <property type="entry name" value="CHIM_prot"/>
</dbReference>
<feature type="transmembrane region" description="Helical" evidence="1">
    <location>
        <begin position="455"/>
        <end position="472"/>
    </location>
</feature>
<name>A0A2Z3KDZ0_LACLL</name>
<feature type="transmembrane region" description="Helical" evidence="1">
    <location>
        <begin position="46"/>
        <end position="66"/>
    </location>
</feature>
<dbReference type="AlphaFoldDB" id="A0A2Z3KDZ0"/>
<reference evidence="2 3" key="1">
    <citation type="submission" date="2018-03" db="EMBL/GenBank/DDBJ databases">
        <title>Genome sequence of Lactococcus lactis strain 14B4 from almond drupe.</title>
        <authorList>
            <person name="Tran T.D."/>
            <person name="McGarvey J.A."/>
            <person name="Huynh S."/>
            <person name="Parker C.T."/>
        </authorList>
    </citation>
    <scope>NUCLEOTIDE SEQUENCE [LARGE SCALE GENOMIC DNA]</scope>
    <source>
        <strain evidence="2 3">14B4</strain>
    </source>
</reference>
<dbReference type="EMBL" id="CP028160">
    <property type="protein sequence ID" value="AWN65912.1"/>
    <property type="molecule type" value="Genomic_DNA"/>
</dbReference>
<feature type="transmembrane region" description="Helical" evidence="1">
    <location>
        <begin position="158"/>
        <end position="178"/>
    </location>
</feature>
<dbReference type="RefSeq" id="WP_109990986.1">
    <property type="nucleotide sequence ID" value="NZ_CP028160.1"/>
</dbReference>
<dbReference type="Proteomes" id="UP000245919">
    <property type="component" value="Chromosome"/>
</dbReference>
<organism evidence="2 3">
    <name type="scientific">Lactococcus lactis subsp. lactis</name>
    <name type="common">Streptococcus lactis</name>
    <dbReference type="NCBI Taxonomy" id="1360"/>
    <lineage>
        <taxon>Bacteria</taxon>
        <taxon>Bacillati</taxon>
        <taxon>Bacillota</taxon>
        <taxon>Bacilli</taxon>
        <taxon>Lactobacillales</taxon>
        <taxon>Streptococcaceae</taxon>
        <taxon>Lactococcus</taxon>
    </lineage>
</organism>
<feature type="transmembrane region" description="Helical" evidence="1">
    <location>
        <begin position="235"/>
        <end position="252"/>
    </location>
</feature>
<feature type="transmembrane region" description="Helical" evidence="1">
    <location>
        <begin position="190"/>
        <end position="207"/>
    </location>
</feature>